<dbReference type="Gene3D" id="1.10.630.10">
    <property type="entry name" value="Cytochrome P450"/>
    <property type="match status" value="1"/>
</dbReference>
<comment type="caution">
    <text evidence="10">The sequence shown here is derived from an EMBL/GenBank/DDBJ whole genome shotgun (WGS) entry which is preliminary data.</text>
</comment>
<keyword evidence="9" id="KW-1133">Transmembrane helix</keyword>
<dbReference type="PRINTS" id="PR00463">
    <property type="entry name" value="EP450I"/>
</dbReference>
<feature type="binding site" description="axial binding residue" evidence="8">
    <location>
        <position position="495"/>
    </location>
    <ligand>
        <name>heme</name>
        <dbReference type="ChEBI" id="CHEBI:30413"/>
    </ligand>
    <ligandPart>
        <name>Fe</name>
        <dbReference type="ChEBI" id="CHEBI:18248"/>
    </ligandPart>
</feature>
<comment type="pathway">
    <text evidence="2">Secondary metabolite biosynthesis.</text>
</comment>
<dbReference type="GO" id="GO:0004497">
    <property type="term" value="F:monooxygenase activity"/>
    <property type="evidence" value="ECO:0007669"/>
    <property type="project" value="UniProtKB-KW"/>
</dbReference>
<dbReference type="EMBL" id="JAEVFJ010000012">
    <property type="protein sequence ID" value="KAH8101537.1"/>
    <property type="molecule type" value="Genomic_DNA"/>
</dbReference>
<keyword evidence="7" id="KW-0503">Monooxygenase</keyword>
<dbReference type="Proteomes" id="UP000813824">
    <property type="component" value="Unassembled WGS sequence"/>
</dbReference>
<keyword evidence="5" id="KW-0560">Oxidoreductase</keyword>
<evidence type="ECO:0000256" key="6">
    <source>
        <dbReference type="ARBA" id="ARBA00023004"/>
    </source>
</evidence>
<keyword evidence="9" id="KW-0812">Transmembrane</keyword>
<proteinExistence type="inferred from homology"/>
<feature type="transmembrane region" description="Helical" evidence="9">
    <location>
        <begin position="56"/>
        <end position="78"/>
    </location>
</feature>
<keyword evidence="4 8" id="KW-0479">Metal-binding</keyword>
<keyword evidence="8" id="KW-0349">Heme</keyword>
<evidence type="ECO:0000256" key="1">
    <source>
        <dbReference type="ARBA" id="ARBA00001971"/>
    </source>
</evidence>
<dbReference type="GO" id="GO:0005506">
    <property type="term" value="F:iron ion binding"/>
    <property type="evidence" value="ECO:0007669"/>
    <property type="project" value="InterPro"/>
</dbReference>
<comment type="cofactor">
    <cofactor evidence="1 8">
        <name>heme</name>
        <dbReference type="ChEBI" id="CHEBI:30413"/>
    </cofactor>
</comment>
<reference evidence="10" key="1">
    <citation type="journal article" date="2021" name="New Phytol.">
        <title>Evolutionary innovations through gain and loss of genes in the ectomycorrhizal Boletales.</title>
        <authorList>
            <person name="Wu G."/>
            <person name="Miyauchi S."/>
            <person name="Morin E."/>
            <person name="Kuo A."/>
            <person name="Drula E."/>
            <person name="Varga T."/>
            <person name="Kohler A."/>
            <person name="Feng B."/>
            <person name="Cao Y."/>
            <person name="Lipzen A."/>
            <person name="Daum C."/>
            <person name="Hundley H."/>
            <person name="Pangilinan J."/>
            <person name="Johnson J."/>
            <person name="Barry K."/>
            <person name="LaButti K."/>
            <person name="Ng V."/>
            <person name="Ahrendt S."/>
            <person name="Min B."/>
            <person name="Choi I.G."/>
            <person name="Park H."/>
            <person name="Plett J.M."/>
            <person name="Magnuson J."/>
            <person name="Spatafora J.W."/>
            <person name="Nagy L.G."/>
            <person name="Henrissat B."/>
            <person name="Grigoriev I.V."/>
            <person name="Yang Z.L."/>
            <person name="Xu J."/>
            <person name="Martin F.M."/>
        </authorList>
    </citation>
    <scope>NUCLEOTIDE SEQUENCE</scope>
    <source>
        <strain evidence="10">KKN 215</strain>
    </source>
</reference>
<name>A0A8K0URD3_9AGAR</name>
<dbReference type="InterPro" id="IPR002401">
    <property type="entry name" value="Cyt_P450_E_grp-I"/>
</dbReference>
<dbReference type="InterPro" id="IPR050121">
    <property type="entry name" value="Cytochrome_P450_monoxygenase"/>
</dbReference>
<evidence type="ECO:0000256" key="4">
    <source>
        <dbReference type="ARBA" id="ARBA00022723"/>
    </source>
</evidence>
<evidence type="ECO:0000256" key="8">
    <source>
        <dbReference type="PIRSR" id="PIRSR602401-1"/>
    </source>
</evidence>
<sequence>MFDYRVSVGKYQAGDAEPLTHICFNRLEPFSLPSLFMLLVIVPATLSTFLNGHHPLFLRLGFAFATYHGVLLTSITLYRLSPLHPLAKYPGPIRLKLSTWWVYQMATRGKRHEFIRALHEHYAADVIRTGKCLLFRPNEISIRDASAIAPIMGPNGLPKGPMWDGRARYSTDRLLIGWRDPTMHAKRRQPWTRGLSTAAIKDYEPTLAERVTQLVDLVSTRRGEIVDLADMFRKFSFDFMGDMAFGGGFELMRDGDVHDFMRMMQAGTKDSVLTETIPWFSYHAPTNLSALVDAATLRATERIMKGTTRKDLFHYLNNDDGALELSPPLSAVIPEGALVTIAGSDTTSATLSNALYLLLTHPNVYRRVQEEIDRFYPPDENSLDCKFHPKMRILDAVINETLRLYPVVPSGSQRATQRKGFHLDSCYIPPYTTVRVHTWSIHRDSRNFSPSPNSFWPDRWLIASNLNADKYHPCPETFTHNTDAFHPFSYGPANCVGKNLAMKELKMAITHLLHRVNVRLAEGYDVREWDQGVKDFFTMDVGGLPVVISPREAEKHEAED</sequence>
<keyword evidence="11" id="KW-1185">Reference proteome</keyword>
<dbReference type="SUPFAM" id="SSF48264">
    <property type="entry name" value="Cytochrome P450"/>
    <property type="match status" value="1"/>
</dbReference>
<accession>A0A8K0URD3</accession>
<protein>
    <submittedName>
        <fullName evidence="10">Cytochrome P450</fullName>
    </submittedName>
</protein>
<evidence type="ECO:0000256" key="2">
    <source>
        <dbReference type="ARBA" id="ARBA00005179"/>
    </source>
</evidence>
<evidence type="ECO:0000313" key="10">
    <source>
        <dbReference type="EMBL" id="KAH8101537.1"/>
    </source>
</evidence>
<dbReference type="InterPro" id="IPR036396">
    <property type="entry name" value="Cyt_P450_sf"/>
</dbReference>
<keyword evidence="6 8" id="KW-0408">Iron</keyword>
<keyword evidence="9" id="KW-0472">Membrane</keyword>
<evidence type="ECO:0000256" key="5">
    <source>
        <dbReference type="ARBA" id="ARBA00023002"/>
    </source>
</evidence>
<dbReference type="PANTHER" id="PTHR24305">
    <property type="entry name" value="CYTOCHROME P450"/>
    <property type="match status" value="1"/>
</dbReference>
<gene>
    <name evidence="10" type="ORF">BXZ70DRAFT_999873</name>
</gene>
<dbReference type="GO" id="GO:0020037">
    <property type="term" value="F:heme binding"/>
    <property type="evidence" value="ECO:0007669"/>
    <property type="project" value="InterPro"/>
</dbReference>
<evidence type="ECO:0000313" key="11">
    <source>
        <dbReference type="Proteomes" id="UP000813824"/>
    </source>
</evidence>
<evidence type="ECO:0000256" key="3">
    <source>
        <dbReference type="ARBA" id="ARBA00010617"/>
    </source>
</evidence>
<comment type="similarity">
    <text evidence="3">Belongs to the cytochrome P450 family.</text>
</comment>
<dbReference type="PANTHER" id="PTHR24305:SF187">
    <property type="entry name" value="P450, PUTATIVE (EUROFUNG)-RELATED"/>
    <property type="match status" value="1"/>
</dbReference>
<evidence type="ECO:0000256" key="9">
    <source>
        <dbReference type="SAM" id="Phobius"/>
    </source>
</evidence>
<organism evidence="10 11">
    <name type="scientific">Cristinia sonorae</name>
    <dbReference type="NCBI Taxonomy" id="1940300"/>
    <lineage>
        <taxon>Eukaryota</taxon>
        <taxon>Fungi</taxon>
        <taxon>Dikarya</taxon>
        <taxon>Basidiomycota</taxon>
        <taxon>Agaricomycotina</taxon>
        <taxon>Agaricomycetes</taxon>
        <taxon>Agaricomycetidae</taxon>
        <taxon>Agaricales</taxon>
        <taxon>Pleurotineae</taxon>
        <taxon>Stephanosporaceae</taxon>
        <taxon>Cristinia</taxon>
    </lineage>
</organism>
<dbReference type="PRINTS" id="PR00385">
    <property type="entry name" value="P450"/>
</dbReference>
<feature type="transmembrane region" description="Helical" evidence="9">
    <location>
        <begin position="30"/>
        <end position="50"/>
    </location>
</feature>
<evidence type="ECO:0000256" key="7">
    <source>
        <dbReference type="ARBA" id="ARBA00023033"/>
    </source>
</evidence>
<dbReference type="AlphaFoldDB" id="A0A8K0URD3"/>
<dbReference type="GO" id="GO:0016705">
    <property type="term" value="F:oxidoreductase activity, acting on paired donors, with incorporation or reduction of molecular oxygen"/>
    <property type="evidence" value="ECO:0007669"/>
    <property type="project" value="InterPro"/>
</dbReference>
<dbReference type="Pfam" id="PF00067">
    <property type="entry name" value="p450"/>
    <property type="match status" value="1"/>
</dbReference>
<dbReference type="OrthoDB" id="6692864at2759"/>
<dbReference type="InterPro" id="IPR001128">
    <property type="entry name" value="Cyt_P450"/>
</dbReference>